<name>A0A6M0RCM2_9CLOT</name>
<dbReference type="EMBL" id="SXDP01000016">
    <property type="protein sequence ID" value="NEZ47922.1"/>
    <property type="molecule type" value="Genomic_DNA"/>
</dbReference>
<evidence type="ECO:0000259" key="1">
    <source>
        <dbReference type="Pfam" id="PF14594"/>
    </source>
</evidence>
<dbReference type="AlphaFoldDB" id="A0A6M0RCM2"/>
<accession>A0A6M0RCM2</accession>
<dbReference type="Proteomes" id="UP000473885">
    <property type="component" value="Unassembled WGS sequence"/>
</dbReference>
<organism evidence="2 3">
    <name type="scientific">Clostridium niameyense</name>
    <dbReference type="NCBI Taxonomy" id="1622073"/>
    <lineage>
        <taxon>Bacteria</taxon>
        <taxon>Bacillati</taxon>
        <taxon>Bacillota</taxon>
        <taxon>Clostridia</taxon>
        <taxon>Eubacteriales</taxon>
        <taxon>Clostridiaceae</taxon>
        <taxon>Clostridium</taxon>
    </lineage>
</organism>
<gene>
    <name evidence="2" type="ORF">FDF74_12095</name>
</gene>
<evidence type="ECO:0000313" key="2">
    <source>
        <dbReference type="EMBL" id="NEZ47922.1"/>
    </source>
</evidence>
<dbReference type="InterPro" id="IPR029432">
    <property type="entry name" value="Gp28/Gp37-like_dom"/>
</dbReference>
<sequence>MNKVPIRIIDQNFNLLGEIDDYESLIFIRRFSQVGEFELHINLDKNNVDKLQEDNLILLGAYFNKVGIIEHVEKSMSEDGKENLVVKGSTLKGILKRRITIPPADTAFDRTVGKQETIIKQFVNNNAVNTTDKDRIIPNLIIAEDKKRGKEDGWRTRYENLSDKVTEIAEYSNLGWDITLDTNNNKFIFDVFEGKNLTSEQEQLPPVIFSVDFDNIKNKHFIKSLLNFKNIAYAGGKGEDEERLIQMIGTAKGLVRRETFIDCSQADDISELKSMGEHKLQDFKIVNTFEASIIPYGSFYYQKDWDLGDIVTVIDKKWGVILNTRVVEVKEIYEVGGFNLEVVFGDHVPNLLDSIKKISKKEVK</sequence>
<protein>
    <recommendedName>
        <fullName evidence="1">Gp28/Gp37-like domain-containing protein</fullName>
    </recommendedName>
</protein>
<comment type="caution">
    <text evidence="2">The sequence shown here is derived from an EMBL/GenBank/DDBJ whole genome shotgun (WGS) entry which is preliminary data.</text>
</comment>
<reference evidence="2 3" key="1">
    <citation type="submission" date="2019-04" db="EMBL/GenBank/DDBJ databases">
        <title>Genome sequencing of Clostridium botulinum Groups I-IV and Clostridium butyricum.</title>
        <authorList>
            <person name="Brunt J."/>
            <person name="Van Vliet A.H.M."/>
            <person name="Stringer S.C."/>
            <person name="Carter A.T."/>
            <person name="Peck M.W."/>
        </authorList>
    </citation>
    <scope>NUCLEOTIDE SEQUENCE [LARGE SCALE GENOMIC DNA]</scope>
    <source>
        <strain evidence="2 3">IFR 18/094</strain>
    </source>
</reference>
<evidence type="ECO:0000313" key="3">
    <source>
        <dbReference type="Proteomes" id="UP000473885"/>
    </source>
</evidence>
<feature type="domain" description="Gp28/Gp37-like" evidence="1">
    <location>
        <begin position="5"/>
        <end position="346"/>
    </location>
</feature>
<dbReference type="Pfam" id="PF14594">
    <property type="entry name" value="Sipho_Gp37"/>
    <property type="match status" value="1"/>
</dbReference>
<proteinExistence type="predicted"/>
<keyword evidence="3" id="KW-1185">Reference proteome</keyword>